<organism evidence="1 2">
    <name type="scientific">Roseburia intestinalis XB6B4</name>
    <dbReference type="NCBI Taxonomy" id="718255"/>
    <lineage>
        <taxon>Bacteria</taxon>
        <taxon>Bacillati</taxon>
        <taxon>Bacillota</taxon>
        <taxon>Clostridia</taxon>
        <taxon>Lachnospirales</taxon>
        <taxon>Lachnospiraceae</taxon>
        <taxon>Roseburia</taxon>
    </lineage>
</organism>
<dbReference type="PATRIC" id="fig|718255.3.peg.1882"/>
<reference evidence="1 2" key="2">
    <citation type="submission" date="2010-03" db="EMBL/GenBank/DDBJ databases">
        <authorList>
            <person name="Pajon A."/>
        </authorList>
    </citation>
    <scope>NUCLEOTIDE SEQUENCE [LARGE SCALE GENOMIC DNA]</scope>
    <source>
        <strain evidence="1 2">XB6B4</strain>
    </source>
</reference>
<protein>
    <submittedName>
        <fullName evidence="1">Uncharacterized protein</fullName>
    </submittedName>
</protein>
<dbReference type="EMBL" id="FP929050">
    <property type="protein sequence ID" value="CBL11409.1"/>
    <property type="molecule type" value="Genomic_DNA"/>
</dbReference>
<evidence type="ECO:0000313" key="2">
    <source>
        <dbReference type="Proteomes" id="UP000008953"/>
    </source>
</evidence>
<dbReference type="Proteomes" id="UP000008953">
    <property type="component" value="Chromosome"/>
</dbReference>
<dbReference type="KEGG" id="rix:RO1_06810"/>
<evidence type="ECO:0000313" key="1">
    <source>
        <dbReference type="EMBL" id="CBL11409.1"/>
    </source>
</evidence>
<gene>
    <name evidence="1" type="ORF">RO1_06810</name>
</gene>
<dbReference type="HOGENOM" id="CLU_126447_0_0_9"/>
<accession>D4KVL9</accession>
<name>D4KVL9_9FIRM</name>
<proteinExistence type="predicted"/>
<sequence>MKQSIAYVKEYTGRCIDYPDYLEKPYPLIADKYRKILQKYQQDMDLQRVMLIEKESGKQTPYCLIRPAEIVCADSSQSQYDKKGNVQEFVLDVEKTEGRKIFMAKDFNREVVVRLDIAESILRREANGIWFEPVKIAGRSR</sequence>
<reference evidence="1 2" key="1">
    <citation type="submission" date="2010-03" db="EMBL/GenBank/DDBJ databases">
        <title>The genome sequence of Roseburia intestinalis XB6B4.</title>
        <authorList>
            <consortium name="metaHIT consortium -- http://www.metahit.eu/"/>
            <person name="Pajon A."/>
            <person name="Turner K."/>
            <person name="Parkhill J."/>
            <person name="Bernalier A."/>
        </authorList>
    </citation>
    <scope>NUCLEOTIDE SEQUENCE [LARGE SCALE GENOMIC DNA]</scope>
    <source>
        <strain evidence="1 2">XB6B4</strain>
    </source>
</reference>
<dbReference type="AlphaFoldDB" id="D4KVL9"/>